<comment type="subcellular location">
    <subcellularLocation>
        <location evidence="1">Membrane</location>
        <topology evidence="1">Multi-pass membrane protein</topology>
    </subcellularLocation>
</comment>
<name>A0A8H3FRN7_9LECA</name>
<dbReference type="Pfam" id="PF20684">
    <property type="entry name" value="Fung_rhodopsin"/>
    <property type="match status" value="1"/>
</dbReference>
<evidence type="ECO:0000256" key="6">
    <source>
        <dbReference type="SAM" id="Phobius"/>
    </source>
</evidence>
<evidence type="ECO:0000313" key="9">
    <source>
        <dbReference type="Proteomes" id="UP000664521"/>
    </source>
</evidence>
<feature type="transmembrane region" description="Helical" evidence="6">
    <location>
        <begin position="144"/>
        <end position="165"/>
    </location>
</feature>
<feature type="transmembrane region" description="Helical" evidence="6">
    <location>
        <begin position="262"/>
        <end position="283"/>
    </location>
</feature>
<dbReference type="AlphaFoldDB" id="A0A8H3FRN7"/>
<feature type="transmembrane region" description="Helical" evidence="6">
    <location>
        <begin position="224"/>
        <end position="242"/>
    </location>
</feature>
<comment type="caution">
    <text evidence="8">The sequence shown here is derived from an EMBL/GenBank/DDBJ whole genome shotgun (WGS) entry which is preliminary data.</text>
</comment>
<evidence type="ECO:0000256" key="3">
    <source>
        <dbReference type="ARBA" id="ARBA00022989"/>
    </source>
</evidence>
<feature type="transmembrane region" description="Helical" evidence="6">
    <location>
        <begin position="111"/>
        <end position="132"/>
    </location>
</feature>
<feature type="transmembrane region" description="Helical" evidence="6">
    <location>
        <begin position="67"/>
        <end position="91"/>
    </location>
</feature>
<dbReference type="InterPro" id="IPR052337">
    <property type="entry name" value="SAT4-like"/>
</dbReference>
<evidence type="ECO:0000256" key="2">
    <source>
        <dbReference type="ARBA" id="ARBA00022692"/>
    </source>
</evidence>
<protein>
    <recommendedName>
        <fullName evidence="7">Rhodopsin domain-containing protein</fullName>
    </recommendedName>
</protein>
<evidence type="ECO:0000256" key="4">
    <source>
        <dbReference type="ARBA" id="ARBA00023136"/>
    </source>
</evidence>
<keyword evidence="3 6" id="KW-1133">Transmembrane helix</keyword>
<evidence type="ECO:0000259" key="7">
    <source>
        <dbReference type="Pfam" id="PF20684"/>
    </source>
</evidence>
<keyword evidence="2 6" id="KW-0812">Transmembrane</keyword>
<gene>
    <name evidence="8" type="ORF">HETSPECPRED_006679</name>
</gene>
<dbReference type="EMBL" id="CAJPDS010000046">
    <property type="protein sequence ID" value="CAF9927842.1"/>
    <property type="molecule type" value="Genomic_DNA"/>
</dbReference>
<reference evidence="8" key="1">
    <citation type="submission" date="2021-03" db="EMBL/GenBank/DDBJ databases">
        <authorList>
            <person name="Tagirdzhanova G."/>
        </authorList>
    </citation>
    <scope>NUCLEOTIDE SEQUENCE</scope>
</reference>
<feature type="transmembrane region" description="Helical" evidence="6">
    <location>
        <begin position="36"/>
        <end position="55"/>
    </location>
</feature>
<feature type="domain" description="Rhodopsin" evidence="7">
    <location>
        <begin position="51"/>
        <end position="285"/>
    </location>
</feature>
<dbReference type="PANTHER" id="PTHR33048:SF47">
    <property type="entry name" value="INTEGRAL MEMBRANE PROTEIN-RELATED"/>
    <property type="match status" value="1"/>
</dbReference>
<feature type="transmembrane region" description="Helical" evidence="6">
    <location>
        <begin position="185"/>
        <end position="212"/>
    </location>
</feature>
<evidence type="ECO:0000313" key="8">
    <source>
        <dbReference type="EMBL" id="CAF9927842.1"/>
    </source>
</evidence>
<dbReference type="OrthoDB" id="10017208at2759"/>
<accession>A0A8H3FRN7</accession>
<dbReference type="PANTHER" id="PTHR33048">
    <property type="entry name" value="PTH11-LIKE INTEGRAL MEMBRANE PROTEIN (AFU_ORTHOLOGUE AFUA_5G11245)"/>
    <property type="match status" value="1"/>
</dbReference>
<dbReference type="InterPro" id="IPR049326">
    <property type="entry name" value="Rhodopsin_dom_fungi"/>
</dbReference>
<organism evidence="8 9">
    <name type="scientific">Heterodermia speciosa</name>
    <dbReference type="NCBI Taxonomy" id="116794"/>
    <lineage>
        <taxon>Eukaryota</taxon>
        <taxon>Fungi</taxon>
        <taxon>Dikarya</taxon>
        <taxon>Ascomycota</taxon>
        <taxon>Pezizomycotina</taxon>
        <taxon>Lecanoromycetes</taxon>
        <taxon>OSLEUM clade</taxon>
        <taxon>Lecanoromycetidae</taxon>
        <taxon>Caliciales</taxon>
        <taxon>Physciaceae</taxon>
        <taxon>Heterodermia</taxon>
    </lineage>
</organism>
<evidence type="ECO:0000256" key="5">
    <source>
        <dbReference type="ARBA" id="ARBA00038359"/>
    </source>
</evidence>
<comment type="similarity">
    <text evidence="5">Belongs to the SAT4 family.</text>
</comment>
<sequence>MPTPWYNEAIYAELPPAEARYQLAHIHESRAKDINVSHFVCLAIAVIAIALRFLSRRMSKTALKMDDWMICAALIFTLGYIISVLLCIMRYGGGRHAILLNDPIKFAQSVLAAEVFYPPAIASVKISTLFLFTRIFPSRGFRLLLYTVGSFVAIYSGIMVLAAIFQCRPIRAAWDVTVEAKCIRINLLWIIMAGMNVLTDFILLLAPLPTLWRLQMPGGTKLQLMGVFCIGGFVCIISISRIPKLHALSLIDASWSNADPTIWSLVEVCVAIVCACAIVYRPLVNWLFRIRITNQDSAGSSSQRQSRSRSRPKLSGVGVDEWNRNGWNWNGALVKMERVRVVGKHGEDCGGREPAVRVEERGSFQQLGAGEDGKV</sequence>
<evidence type="ECO:0000256" key="1">
    <source>
        <dbReference type="ARBA" id="ARBA00004141"/>
    </source>
</evidence>
<proteinExistence type="inferred from homology"/>
<keyword evidence="4 6" id="KW-0472">Membrane</keyword>
<keyword evidence="9" id="KW-1185">Reference proteome</keyword>
<dbReference type="GO" id="GO:0016020">
    <property type="term" value="C:membrane"/>
    <property type="evidence" value="ECO:0007669"/>
    <property type="project" value="UniProtKB-SubCell"/>
</dbReference>
<dbReference type="Proteomes" id="UP000664521">
    <property type="component" value="Unassembled WGS sequence"/>
</dbReference>